<name>A0A9W8QE67_AKAMU</name>
<dbReference type="KEGG" id="amus:LMH87_010646"/>
<feature type="signal peptide" evidence="1">
    <location>
        <begin position="1"/>
        <end position="27"/>
    </location>
</feature>
<protein>
    <submittedName>
        <fullName evidence="2">Uncharacterized protein</fullName>
    </submittedName>
</protein>
<dbReference type="EMBL" id="JAJHUN010000008">
    <property type="protein sequence ID" value="KAJ4154186.1"/>
    <property type="molecule type" value="Genomic_DNA"/>
</dbReference>
<dbReference type="RefSeq" id="XP_056054844.1">
    <property type="nucleotide sequence ID" value="XM_056197834.1"/>
</dbReference>
<evidence type="ECO:0000313" key="2">
    <source>
        <dbReference type="EMBL" id="KAJ4154186.1"/>
    </source>
</evidence>
<organism evidence="2 3">
    <name type="scientific">Akanthomyces muscarius</name>
    <name type="common">Entomopathogenic fungus</name>
    <name type="synonym">Lecanicillium muscarium</name>
    <dbReference type="NCBI Taxonomy" id="2231603"/>
    <lineage>
        <taxon>Eukaryota</taxon>
        <taxon>Fungi</taxon>
        <taxon>Dikarya</taxon>
        <taxon>Ascomycota</taxon>
        <taxon>Pezizomycotina</taxon>
        <taxon>Sordariomycetes</taxon>
        <taxon>Hypocreomycetidae</taxon>
        <taxon>Hypocreales</taxon>
        <taxon>Cordycipitaceae</taxon>
        <taxon>Akanthomyces</taxon>
    </lineage>
</organism>
<keyword evidence="3" id="KW-1185">Reference proteome</keyword>
<sequence>MQGARLRFNSLLLQIMALRTALHQIDGLVKAGAAEKHHQLTTDMGTCLTCCEPLLETLDKDCKRLAKDDGPLLDPTFLVRLKTAFNGGPATDMEALLDRQTNALNLLLTAYSCQSLRLQGQILQDTRSRKALRTLASDVLSLRKARDCDSMVSEISDTLSKLSREFAFDSAVLATRTHRPNSIRNQQTKLPPALARLCSSIRVWMIEKSLRRAHVHVTSASVLPLKWLVNARFQKMRAKTSNEHTDDVSTTSAASIDLSAAGHLPLTPYLFSAPSACDSAAYNWVHIGRQRLPSGLFQPKSVFYVLDLPTQGGDNLSGLLTKVRASIAATLVEQQGTSLRTLYFIAIVLQRGRRGMLDFGSQMQLENFRAEAQTLYPTLCVDFTVPDREVFWDTPWEHIRAIDFRARTDELNGHCFFGRGCRDWGAPPRDFETPMSDLESGRHGNQRLTQPVQRASCIWRLHLHVAKLAV</sequence>
<evidence type="ECO:0000256" key="1">
    <source>
        <dbReference type="SAM" id="SignalP"/>
    </source>
</evidence>
<accession>A0A9W8QE67</accession>
<dbReference type="GeneID" id="80897805"/>
<gene>
    <name evidence="2" type="ORF">LMH87_010646</name>
</gene>
<keyword evidence="1" id="KW-0732">Signal</keyword>
<proteinExistence type="predicted"/>
<comment type="caution">
    <text evidence="2">The sequence shown here is derived from an EMBL/GenBank/DDBJ whole genome shotgun (WGS) entry which is preliminary data.</text>
</comment>
<feature type="chain" id="PRO_5040819660" evidence="1">
    <location>
        <begin position="28"/>
        <end position="470"/>
    </location>
</feature>
<dbReference type="Proteomes" id="UP001144673">
    <property type="component" value="Chromosome 5"/>
</dbReference>
<reference evidence="2" key="1">
    <citation type="journal article" date="2023" name="Access Microbiol">
        <title>De-novo genome assembly for Akanthomyces muscarius, a biocontrol agent of insect agricultural pests.</title>
        <authorList>
            <person name="Erdos Z."/>
            <person name="Studholme D.J."/>
            <person name="Raymond B."/>
            <person name="Sharma M."/>
        </authorList>
    </citation>
    <scope>NUCLEOTIDE SEQUENCE</scope>
    <source>
        <strain evidence="2">Ve6</strain>
    </source>
</reference>
<evidence type="ECO:0000313" key="3">
    <source>
        <dbReference type="Proteomes" id="UP001144673"/>
    </source>
</evidence>
<dbReference type="AlphaFoldDB" id="A0A9W8QE67"/>